<evidence type="ECO:0000256" key="1">
    <source>
        <dbReference type="ARBA" id="ARBA00022679"/>
    </source>
</evidence>
<evidence type="ECO:0000256" key="6">
    <source>
        <dbReference type="ARBA" id="ARBA00023268"/>
    </source>
</evidence>
<comment type="similarity">
    <text evidence="7">Belongs to the GlnD family.</text>
</comment>
<dbReference type="SUPFAM" id="SSF109604">
    <property type="entry name" value="HD-domain/PDEase-like"/>
    <property type="match status" value="1"/>
</dbReference>
<dbReference type="GO" id="GO:0008773">
    <property type="term" value="F:[protein-PII] uridylyltransferase activity"/>
    <property type="evidence" value="ECO:0007669"/>
    <property type="project" value="UniProtKB-UniRule"/>
</dbReference>
<evidence type="ECO:0000259" key="8">
    <source>
        <dbReference type="PROSITE" id="PS51671"/>
    </source>
</evidence>
<dbReference type="InterPro" id="IPR045865">
    <property type="entry name" value="ACT-like_dom_sf"/>
</dbReference>
<dbReference type="Gene3D" id="1.10.3210.10">
    <property type="entry name" value="Hypothetical protein af1432"/>
    <property type="match status" value="1"/>
</dbReference>
<dbReference type="PANTHER" id="PTHR47320">
    <property type="entry name" value="BIFUNCTIONAL URIDYLYLTRANSFERASE/URIDYLYL-REMOVING ENZYME"/>
    <property type="match status" value="1"/>
</dbReference>
<keyword evidence="6 7" id="KW-0511">Multifunctional enzyme</keyword>
<evidence type="ECO:0000313" key="10">
    <source>
        <dbReference type="EMBL" id="HGU32697.1"/>
    </source>
</evidence>
<comment type="activity regulation">
    <text evidence="7">Uridylyltransferase (UTase) activity is inhibited by glutamine, while glutamine activates uridylyl-removing (UR) activity.</text>
</comment>
<dbReference type="SMART" id="SM00471">
    <property type="entry name" value="HDc"/>
    <property type="match status" value="1"/>
</dbReference>
<dbReference type="CDD" id="cd04900">
    <property type="entry name" value="ACT_UUR-like_1"/>
    <property type="match status" value="1"/>
</dbReference>
<dbReference type="Pfam" id="PF08335">
    <property type="entry name" value="GlnD_UR_UTase"/>
    <property type="match status" value="1"/>
</dbReference>
<keyword evidence="2 7" id="KW-0548">Nucleotidyltransferase</keyword>
<dbReference type="HAMAP" id="MF_00277">
    <property type="entry name" value="PII_uridylyl_transf"/>
    <property type="match status" value="1"/>
</dbReference>
<dbReference type="Gene3D" id="3.30.70.260">
    <property type="match status" value="1"/>
</dbReference>
<dbReference type="InterPro" id="IPR043519">
    <property type="entry name" value="NT_sf"/>
</dbReference>
<comment type="cofactor">
    <cofactor evidence="7">
        <name>Mg(2+)</name>
        <dbReference type="ChEBI" id="CHEBI:18420"/>
    </cofactor>
</comment>
<dbReference type="AlphaFoldDB" id="A0A7C4RSH8"/>
<dbReference type="NCBIfam" id="TIGR00277">
    <property type="entry name" value="HDIG"/>
    <property type="match status" value="1"/>
</dbReference>
<comment type="catalytic activity">
    <reaction evidence="7">
        <text>[protein-PII]-L-tyrosine + UTP = [protein-PII]-uridylyl-L-tyrosine + diphosphate</text>
        <dbReference type="Rhea" id="RHEA:13673"/>
        <dbReference type="Rhea" id="RHEA-COMP:12147"/>
        <dbReference type="Rhea" id="RHEA-COMP:12148"/>
        <dbReference type="ChEBI" id="CHEBI:33019"/>
        <dbReference type="ChEBI" id="CHEBI:46398"/>
        <dbReference type="ChEBI" id="CHEBI:46858"/>
        <dbReference type="ChEBI" id="CHEBI:90602"/>
        <dbReference type="EC" id="2.7.7.59"/>
    </reaction>
</comment>
<comment type="function">
    <text evidence="7">Modifies, by uridylylation and deuridylylation, the PII regulatory proteins (GlnB and homologs), in response to the nitrogen status of the cell that GlnD senses through the glutamine level. Under low glutamine levels, catalyzes the conversion of the PII proteins and UTP to PII-UMP and PPi, while under higher glutamine levels, GlnD hydrolyzes PII-UMP to PII and UMP (deuridylylation). Thus, controls uridylylation state and activity of the PII proteins, and plays an important role in the regulation of nitrogen metabolism.</text>
</comment>
<dbReference type="PROSITE" id="PS51831">
    <property type="entry name" value="HD"/>
    <property type="match status" value="1"/>
</dbReference>
<keyword evidence="3" id="KW-0677">Repeat</keyword>
<dbReference type="EC" id="2.7.7.59" evidence="7"/>
<dbReference type="NCBIfam" id="TIGR01693">
    <property type="entry name" value="UTase_glnD"/>
    <property type="match status" value="1"/>
</dbReference>
<dbReference type="CDD" id="cd00077">
    <property type="entry name" value="HDc"/>
    <property type="match status" value="1"/>
</dbReference>
<dbReference type="InterPro" id="IPR013546">
    <property type="entry name" value="PII_UdlTrfase/GS_AdlTrfase"/>
</dbReference>
<accession>A0A7C4RSH8</accession>
<dbReference type="SUPFAM" id="SSF81593">
    <property type="entry name" value="Nucleotidyltransferase substrate binding subunit/domain"/>
    <property type="match status" value="1"/>
</dbReference>
<evidence type="ECO:0000259" key="9">
    <source>
        <dbReference type="PROSITE" id="PS51831"/>
    </source>
</evidence>
<dbReference type="InterPro" id="IPR006674">
    <property type="entry name" value="HD_domain"/>
</dbReference>
<keyword evidence="1 7" id="KW-0808">Transferase</keyword>
<protein>
    <recommendedName>
        <fullName evidence="7">Bifunctional uridylyltransferase/uridylyl-removing enzyme</fullName>
        <shortName evidence="7">UTase/UR</shortName>
    </recommendedName>
    <alternativeName>
        <fullName evidence="7">Bifunctional [protein-PII] modification enzyme</fullName>
    </alternativeName>
    <alternativeName>
        <fullName evidence="7">Bifunctional nitrogen sensor protein</fullName>
    </alternativeName>
    <domain>
        <recommendedName>
            <fullName evidence="7">[Protein-PII] uridylyltransferase</fullName>
            <shortName evidence="7">PII uridylyltransferase</shortName>
            <shortName evidence="7">UTase</shortName>
            <ecNumber evidence="7">2.7.7.59</ecNumber>
        </recommendedName>
    </domain>
    <domain>
        <recommendedName>
            <fullName evidence="7">[Protein-PII]-UMP uridylyl-removing enzyme</fullName>
            <shortName evidence="7">UR</shortName>
            <ecNumber evidence="7">3.1.4.-</ecNumber>
        </recommendedName>
    </domain>
</protein>
<evidence type="ECO:0000256" key="7">
    <source>
        <dbReference type="HAMAP-Rule" id="MF_00277"/>
    </source>
</evidence>
<evidence type="ECO:0000256" key="2">
    <source>
        <dbReference type="ARBA" id="ARBA00022695"/>
    </source>
</evidence>
<dbReference type="CDD" id="cd04899">
    <property type="entry name" value="ACT_ACR-UUR-like_2"/>
    <property type="match status" value="1"/>
</dbReference>
<organism evidence="10">
    <name type="scientific">Desulfatirhabdium butyrativorans</name>
    <dbReference type="NCBI Taxonomy" id="340467"/>
    <lineage>
        <taxon>Bacteria</taxon>
        <taxon>Pseudomonadati</taxon>
        <taxon>Thermodesulfobacteriota</taxon>
        <taxon>Desulfobacteria</taxon>
        <taxon>Desulfobacterales</taxon>
        <taxon>Desulfatirhabdiaceae</taxon>
        <taxon>Desulfatirhabdium</taxon>
    </lineage>
</organism>
<sequence>MIPAFPLCIRTLGCIQGLNCSPITKVPTMADEHPAILLKKKRKRLITEGLKTNCAELIRLLSDMLDAYFCEVYEKSIVGPTMRIERNPYALVALGGYGRREECVQSDVDLLFLFDRNVPENGEALIREIIYPLWDIGVTVGHATRSIDESLELAATDLDTFTAMLDSRLICGMSPLFSTFMERFRREVILPNQDRWIETIVKSCRERRSRFGDSAYLLEPNIKEGVGSLRDYHTFRWMAMILSEVRDIRDLEYYGYVSSREYGRLIDALNWLWIVRNHLHDIAGRKCDRLYFEYQPRVARRLGFIEGKNGQPVEQMLSKVHSAMEWLNQLVQIGIREIDANRSSSRNPRSVTKTTSSDIYADRGTLHFSTSEAIVRHPVLLIRIFEESAKQGLPLCIDARRLVQEFLYLVNEAFLRMPGALKAFESILMASRVEVNVLEEMASSGMLERLIPEFTSIRDRIQYDRYHLFSVDAHSLKTVQAIKSFGAEQTKEWCSLCAELYRDISSHRKWLLWAALLHDIGKGVQSDNHSRKGAEIARSILNRLGYRKRDIDTVAFLIEHHLLLIKTATRRDINDEEVAITCGRTVNNVERLKMLYLLTVADSMSTGPKAWNEWTAALLRDLFFKVLNIVERKELAGYQVVRDMARKKAQLFDAAAGRIDRNELERIYGWMSPRYLLYAEIPQILEHVDLYRGLESRPFIWRIQTDVDTSTRTVTICARDRPGLFSKIAGVLTLNGMNILNAQVFTWRNNTALDIFHVSPPVDAYFEGERWMRAERNLEAALKEQLDLPAAIAEKMASYGSLPPPGDRRPPRVKVDNTESSFFTIIEVFSDDFPGLLFWVTDAIFRLRLDIWLAKISTKVDQILDVFYVRDFDGQKADAPEQVEEIQKTILDTLDCIMKKGGKS</sequence>
<dbReference type="InterPro" id="IPR010043">
    <property type="entry name" value="UTase/UR"/>
</dbReference>
<dbReference type="GO" id="GO:0006808">
    <property type="term" value="P:regulation of nitrogen utilization"/>
    <property type="evidence" value="ECO:0007669"/>
    <property type="project" value="UniProtKB-UniRule"/>
</dbReference>
<dbReference type="InterPro" id="IPR003607">
    <property type="entry name" value="HD/PDEase_dom"/>
</dbReference>
<dbReference type="SUPFAM" id="SSF55021">
    <property type="entry name" value="ACT-like"/>
    <property type="match status" value="2"/>
</dbReference>
<keyword evidence="5 7" id="KW-0460">Magnesium</keyword>
<evidence type="ECO:0000256" key="3">
    <source>
        <dbReference type="ARBA" id="ARBA00022737"/>
    </source>
</evidence>
<dbReference type="EMBL" id="DSUH01000181">
    <property type="protein sequence ID" value="HGU32697.1"/>
    <property type="molecule type" value="Genomic_DNA"/>
</dbReference>
<reference evidence="10" key="1">
    <citation type="journal article" date="2020" name="mSystems">
        <title>Genome- and Community-Level Interaction Insights into Carbon Utilization and Element Cycling Functions of Hydrothermarchaeota in Hydrothermal Sediment.</title>
        <authorList>
            <person name="Zhou Z."/>
            <person name="Liu Y."/>
            <person name="Xu W."/>
            <person name="Pan J."/>
            <person name="Luo Z.H."/>
            <person name="Li M."/>
        </authorList>
    </citation>
    <scope>NUCLEOTIDE SEQUENCE [LARGE SCALE GENOMIC DNA]</scope>
    <source>
        <strain evidence="10">SpSt-477</strain>
    </source>
</reference>
<dbReference type="PANTHER" id="PTHR47320:SF1">
    <property type="entry name" value="BIFUNCTIONAL URIDYLYLTRANSFERASE_URIDYLYL-REMOVING ENZYME"/>
    <property type="match status" value="1"/>
</dbReference>
<dbReference type="SUPFAM" id="SSF81301">
    <property type="entry name" value="Nucleotidyltransferase"/>
    <property type="match status" value="1"/>
</dbReference>
<dbReference type="PIRSF" id="PIRSF006288">
    <property type="entry name" value="PII_uridyltransf"/>
    <property type="match status" value="1"/>
</dbReference>
<name>A0A7C4RSH8_9BACT</name>
<dbReference type="EC" id="3.1.4.-" evidence="7"/>
<dbReference type="PROSITE" id="PS51671">
    <property type="entry name" value="ACT"/>
    <property type="match status" value="1"/>
</dbReference>
<comment type="domain">
    <text evidence="7">Has four distinct domains: an N-terminal nucleotidyltransferase (NT) domain responsible for UTase activity, a central HD domain that encodes UR activity, and two C-terminal ACT domains that seem to have a role in glutamine sensing.</text>
</comment>
<dbReference type="Pfam" id="PF01966">
    <property type="entry name" value="HD"/>
    <property type="match status" value="1"/>
</dbReference>
<dbReference type="CDD" id="cd05401">
    <property type="entry name" value="NT_GlnE_GlnD_like"/>
    <property type="match status" value="1"/>
</dbReference>
<comment type="caution">
    <text evidence="7">Lacks conserved residue(s) required for the propagation of feature annotation.</text>
</comment>
<feature type="region of interest" description="Uridylyltransferase" evidence="7">
    <location>
        <begin position="1"/>
        <end position="354"/>
    </location>
</feature>
<feature type="domain" description="ACT" evidence="8">
    <location>
        <begin position="713"/>
        <end position="804"/>
    </location>
</feature>
<dbReference type="InterPro" id="IPR002912">
    <property type="entry name" value="ACT_dom"/>
</dbReference>
<dbReference type="InterPro" id="IPR006675">
    <property type="entry name" value="HDIG_dom"/>
</dbReference>
<feature type="domain" description="HD" evidence="9">
    <location>
        <begin position="471"/>
        <end position="595"/>
    </location>
</feature>
<keyword evidence="4 7" id="KW-0378">Hydrolase</keyword>
<gene>
    <name evidence="7 10" type="primary">glnD</name>
    <name evidence="10" type="ORF">ENS29_07565</name>
</gene>
<evidence type="ECO:0000256" key="5">
    <source>
        <dbReference type="ARBA" id="ARBA00022842"/>
    </source>
</evidence>
<proteinExistence type="inferred from homology"/>
<comment type="catalytic activity">
    <reaction evidence="7">
        <text>[protein-PII]-uridylyl-L-tyrosine + H2O = [protein-PII]-L-tyrosine + UMP + H(+)</text>
        <dbReference type="Rhea" id="RHEA:48600"/>
        <dbReference type="Rhea" id="RHEA-COMP:12147"/>
        <dbReference type="Rhea" id="RHEA-COMP:12148"/>
        <dbReference type="ChEBI" id="CHEBI:15377"/>
        <dbReference type="ChEBI" id="CHEBI:15378"/>
        <dbReference type="ChEBI" id="CHEBI:46858"/>
        <dbReference type="ChEBI" id="CHEBI:57865"/>
        <dbReference type="ChEBI" id="CHEBI:90602"/>
    </reaction>
</comment>
<evidence type="ECO:0000256" key="4">
    <source>
        <dbReference type="ARBA" id="ARBA00022801"/>
    </source>
</evidence>
<comment type="caution">
    <text evidence="10">The sequence shown here is derived from an EMBL/GenBank/DDBJ whole genome shotgun (WGS) entry which is preliminary data.</text>
</comment>
<dbReference type="GO" id="GO:0008081">
    <property type="term" value="F:phosphoric diester hydrolase activity"/>
    <property type="evidence" value="ECO:0007669"/>
    <property type="project" value="UniProtKB-UniRule"/>
</dbReference>